<dbReference type="RefSeq" id="WP_005583271.1">
    <property type="nucleotide sequence ID" value="NZ_LT669839.1"/>
</dbReference>
<dbReference type="Proteomes" id="UP000245423">
    <property type="component" value="Chromosome 1"/>
</dbReference>
<dbReference type="EMBL" id="LT669839">
    <property type="protein sequence ID" value="SHD75503.1"/>
    <property type="molecule type" value="Genomic_DNA"/>
</dbReference>
<accession>M1Z697</accession>
<name>M1Z697_9FIRM</name>
<organism evidence="1 2">
    <name type="scientific">[Clostridium] ultunense Esp</name>
    <dbReference type="NCBI Taxonomy" id="1288971"/>
    <lineage>
        <taxon>Bacteria</taxon>
        <taxon>Bacillati</taxon>
        <taxon>Bacillota</taxon>
        <taxon>Tissierellia</taxon>
        <taxon>Tissierellales</taxon>
        <taxon>Tepidimicrobiaceae</taxon>
        <taxon>Schnuerera</taxon>
    </lineage>
</organism>
<dbReference type="HOGENOM" id="CLU_1892603_0_0_9"/>
<keyword evidence="2" id="KW-1185">Reference proteome</keyword>
<protein>
    <submittedName>
        <fullName evidence="1">Uncharacterized protein</fullName>
    </submittedName>
</protein>
<sequence length="134" mass="15661">MGEHSEKMEECVKMALNYLQNMNSVRGLDIIIDIYDEIRYSGIDKEDISQKILRILHNLIDSDSLDSLLGKEDKQALSAFLEDFLKINCKSGNWYLDNEQFTELTLDEFYHVLIEIKYLKERELANKNKLPING</sequence>
<evidence type="ECO:0000313" key="2">
    <source>
        <dbReference type="Proteomes" id="UP000245423"/>
    </source>
</evidence>
<gene>
    <name evidence="1" type="ORF">CUESP1_0104</name>
</gene>
<evidence type="ECO:0000313" key="1">
    <source>
        <dbReference type="EMBL" id="SHD75503.1"/>
    </source>
</evidence>
<dbReference type="OrthoDB" id="3035905at2"/>
<proteinExistence type="predicted"/>
<reference evidence="1 2" key="1">
    <citation type="submission" date="2016-11" db="EMBL/GenBank/DDBJ databases">
        <authorList>
            <person name="Manzoor S."/>
        </authorList>
    </citation>
    <scope>NUCLEOTIDE SEQUENCE [LARGE SCALE GENOMIC DNA]</scope>
    <source>
        <strain evidence="1">Clostridium ultunense strain Esp</strain>
    </source>
</reference>
<dbReference type="AlphaFoldDB" id="M1Z697"/>